<feature type="compositionally biased region" description="Pro residues" evidence="1">
    <location>
        <begin position="331"/>
        <end position="341"/>
    </location>
</feature>
<feature type="region of interest" description="Disordered" evidence="1">
    <location>
        <begin position="1211"/>
        <end position="1235"/>
    </location>
</feature>
<sequence length="1235" mass="139200">MPSDSHQKVNDSNENGHRNVSKTNPVERGPGKVNDEENELYDISSMSEEGSIHGSPSFESAIKRNSSNSFHNLNDSQLPEEKASLPELNSSFSFPPSPFSAASPQPLASISNNTNGSPRAMQKPPASPAGSASSAGSPSNNRSQHPPLPIPRFYDSEDDGPGSLVFIESQSTMGGAQTSSPSQQPQRLFVGSDGSEKGNTTKLTKAPTVSGKVAPSVLPYPQRRKMAMGEAQGDVNEYINEKKPPFAPKQSALAEKYRVPQIPPFRSANPPTSGGKGEAEFELRSPQSSPDKPKERKRLPSPGSDRNRPPLAQSSVAKQRRSSFQEVICPPSAPPPPPQNSTPPSDSPDSGFHIRCHSQTSISSLGSNAVDSVKGEKYSQQPPYNSKMQNHGYPQIQPQNYYPGYMHQPLPQQPYQNIPTVNYNDVLGQDIATFLHGERIAAAATNPNTPHPNHIQPPPYWNHGFGGVVWQGHPYQHHIPQLNPEPPPPPLTTVPNMELRRARLPSISDDDWAEELEKIHRDEDEEAYRKREQPNKNEWDYRMSYQHQHLQHNPYPNISGYYNHNPMANYYSQNQMIPRDWEWSRDDRQYRGDYRDRGAVNDSRNRDRDHSEEDDPNERSSLLDRSGDRVYSTRRKNHDDGYHDYVDENYDRSRTDPRDREEIEQRRRKKKKSSRRREKKRRTVQTSDSSEEDETEKRSHARSRKGKGRRYRRKRRDDIVDDILSDAYSESLMSQSLPDRSSTNAISGGILRRLVVTLKLLICNMPLSSSAISLSIVLLGTLWFKWAEEILSSCKEVTFHSSQCSLPEFPGCYFCDEFNHIFQLVSHFHLACSYLGGGSVMLFLAKAMLCWRSFIDEMSSPTTSSPAGLIFMTMAMAFIGKGEIGEMLVILASILHLILVVWFIYMSLAYQTMPDPSWFPNTIGIGLCAVKVWFYYPLLGHFLIAITLMLTLLYFPISLIRVALSEKMSATVSYIQMMCPAVSLHSLAIIMEPSFREERPDISHFQALQRSIYLPSLSFLFTLCIIGMISSIHGIIIRMNQISREEFSPAHAAYSFPLLMHALAVQSYRSGLDFFAGAAANPTLKSALHLYFVFLVLTGTFVAVVCIILYIAFLPNWTMLVDPSNEVEPPPPNETTMMESVTYGESLIQHYMSPPILQANETGVLLLAYDNEDDKFFFVRSRKVLPALGFEPMMRMREFTRERDALKSLAKHEDVIHEGDEDNENSEVDKSEVGV</sequence>
<reference evidence="3 4" key="1">
    <citation type="journal article" date="2020" name="G3 (Bethesda)">
        <title>Improved Reference Genome for Cyclotella cryptica CCMP332, a Model for Cell Wall Morphogenesis, Salinity Adaptation, and Lipid Production in Diatoms (Bacillariophyta).</title>
        <authorList>
            <person name="Roberts W.R."/>
            <person name="Downey K.M."/>
            <person name="Ruck E.C."/>
            <person name="Traller J.C."/>
            <person name="Alverson A.J."/>
        </authorList>
    </citation>
    <scope>NUCLEOTIDE SEQUENCE [LARGE SCALE GENOMIC DNA]</scope>
    <source>
        <strain evidence="3 4">CCMP332</strain>
    </source>
</reference>
<protein>
    <submittedName>
        <fullName evidence="3">Uncharacterized protein</fullName>
    </submittedName>
</protein>
<feature type="compositionally biased region" description="Basic and acidic residues" evidence="1">
    <location>
        <begin position="637"/>
        <end position="665"/>
    </location>
</feature>
<dbReference type="EMBL" id="JABMIG020000367">
    <property type="protein sequence ID" value="KAL3779983.1"/>
    <property type="molecule type" value="Genomic_DNA"/>
</dbReference>
<feature type="region of interest" description="Disordered" evidence="1">
    <location>
        <begin position="593"/>
        <end position="713"/>
    </location>
</feature>
<feature type="transmembrane region" description="Helical" evidence="2">
    <location>
        <begin position="1088"/>
        <end position="1113"/>
    </location>
</feature>
<proteinExistence type="predicted"/>
<feature type="compositionally biased region" description="Basic and acidic residues" evidence="1">
    <location>
        <begin position="1"/>
        <end position="17"/>
    </location>
</feature>
<feature type="compositionally biased region" description="Polar residues" evidence="1">
    <location>
        <begin position="312"/>
        <end position="325"/>
    </location>
</feature>
<evidence type="ECO:0000256" key="1">
    <source>
        <dbReference type="SAM" id="MobiDB-lite"/>
    </source>
</evidence>
<feature type="compositionally biased region" description="Basic residues" evidence="1">
    <location>
        <begin position="699"/>
        <end position="713"/>
    </location>
</feature>
<dbReference type="InterPro" id="IPR038665">
    <property type="entry name" value="Voltage-dep_anion_channel_sf"/>
</dbReference>
<feature type="compositionally biased region" description="Low complexity" evidence="1">
    <location>
        <begin position="85"/>
        <end position="109"/>
    </location>
</feature>
<keyword evidence="4" id="KW-1185">Reference proteome</keyword>
<evidence type="ECO:0000256" key="2">
    <source>
        <dbReference type="SAM" id="Phobius"/>
    </source>
</evidence>
<name>A0ABD3NWA7_9STRA</name>
<accession>A0ABD3NWA7</accession>
<feature type="transmembrane region" description="Helical" evidence="2">
    <location>
        <begin position="887"/>
        <end position="906"/>
    </location>
</feature>
<feature type="compositionally biased region" description="Polar residues" evidence="1">
    <location>
        <begin position="63"/>
        <end position="77"/>
    </location>
</feature>
<gene>
    <name evidence="3" type="ORF">HJC23_007082</name>
</gene>
<feature type="compositionally biased region" description="Low complexity" evidence="1">
    <location>
        <begin position="128"/>
        <end position="139"/>
    </location>
</feature>
<evidence type="ECO:0000313" key="4">
    <source>
        <dbReference type="Proteomes" id="UP001516023"/>
    </source>
</evidence>
<feature type="compositionally biased region" description="Polar residues" evidence="1">
    <location>
        <begin position="378"/>
        <end position="389"/>
    </location>
</feature>
<organism evidence="3 4">
    <name type="scientific">Cyclotella cryptica</name>
    <dbReference type="NCBI Taxonomy" id="29204"/>
    <lineage>
        <taxon>Eukaryota</taxon>
        <taxon>Sar</taxon>
        <taxon>Stramenopiles</taxon>
        <taxon>Ochrophyta</taxon>
        <taxon>Bacillariophyta</taxon>
        <taxon>Coscinodiscophyceae</taxon>
        <taxon>Thalassiosirophycidae</taxon>
        <taxon>Stephanodiscales</taxon>
        <taxon>Stephanodiscaceae</taxon>
        <taxon>Cyclotella</taxon>
    </lineage>
</organism>
<comment type="caution">
    <text evidence="3">The sequence shown here is derived from an EMBL/GenBank/DDBJ whole genome shotgun (WGS) entry which is preliminary data.</text>
</comment>
<feature type="transmembrane region" description="Helical" evidence="2">
    <location>
        <begin position="1011"/>
        <end position="1037"/>
    </location>
</feature>
<dbReference type="Gene3D" id="1.50.10.150">
    <property type="entry name" value="Voltage-dependent anion channel"/>
    <property type="match status" value="1"/>
</dbReference>
<feature type="transmembrane region" description="Helical" evidence="2">
    <location>
        <begin position="942"/>
        <end position="964"/>
    </location>
</feature>
<feature type="transmembrane region" description="Helical" evidence="2">
    <location>
        <begin position="971"/>
        <end position="991"/>
    </location>
</feature>
<keyword evidence="2" id="KW-0812">Transmembrane</keyword>
<evidence type="ECO:0000313" key="3">
    <source>
        <dbReference type="EMBL" id="KAL3779983.1"/>
    </source>
</evidence>
<dbReference type="Proteomes" id="UP001516023">
    <property type="component" value="Unassembled WGS sequence"/>
</dbReference>
<keyword evidence="2" id="KW-1133">Transmembrane helix</keyword>
<feature type="compositionally biased region" description="Polar residues" evidence="1">
    <location>
        <begin position="357"/>
        <end position="370"/>
    </location>
</feature>
<feature type="compositionally biased region" description="Polar residues" evidence="1">
    <location>
        <begin position="168"/>
        <end position="186"/>
    </location>
</feature>
<keyword evidence="2" id="KW-0472">Membrane</keyword>
<feature type="transmembrane region" description="Helical" evidence="2">
    <location>
        <begin position="918"/>
        <end position="936"/>
    </location>
</feature>
<feature type="compositionally biased region" description="Basic residues" evidence="1">
    <location>
        <begin position="666"/>
        <end position="683"/>
    </location>
</feature>
<feature type="region of interest" description="Disordered" evidence="1">
    <location>
        <begin position="1"/>
        <end position="399"/>
    </location>
</feature>
<dbReference type="AlphaFoldDB" id="A0ABD3NWA7"/>
<feature type="compositionally biased region" description="Basic and acidic residues" evidence="1">
    <location>
        <begin position="593"/>
        <end position="628"/>
    </location>
</feature>